<sequence>MNDSFDAHNRATWFFGQMNRDEAVEKLQRKNHGTFLVRKSPRAPDDYVLSVSQNGRVMHYKVVRQSDNTYMIGDLNFQDLPQLLDHYKVNLLDTTTLISPLEVPRTQPEPMTQPRLSKELVKAIYDFGGTDDEDLPFRRGEILEVIEKQEEKWWRAKNDEGKIGTIPVPYVSAFTKSNPPSTGTPSSSPGGSRPPSHNDAVLARVIMRRVPNAYDPQALPLDVNDIIEVTRRNVNGQWEGRIRGTSKEGHFPFTHVKIIDASEASSRGFSGSFGNPAQSG</sequence>
<feature type="compositionally biased region" description="Low complexity" evidence="5">
    <location>
        <begin position="179"/>
        <end position="195"/>
    </location>
</feature>
<gene>
    <name evidence="8" type="ORF">GSOID_T00015085001</name>
</gene>
<dbReference type="Gene3D" id="2.30.30.40">
    <property type="entry name" value="SH3 Domains"/>
    <property type="match status" value="2"/>
</dbReference>
<evidence type="ECO:0000256" key="5">
    <source>
        <dbReference type="SAM" id="MobiDB-lite"/>
    </source>
</evidence>
<organism evidence="8">
    <name type="scientific">Oikopleura dioica</name>
    <name type="common">Tunicate</name>
    <dbReference type="NCBI Taxonomy" id="34765"/>
    <lineage>
        <taxon>Eukaryota</taxon>
        <taxon>Metazoa</taxon>
        <taxon>Chordata</taxon>
        <taxon>Tunicata</taxon>
        <taxon>Appendicularia</taxon>
        <taxon>Copelata</taxon>
        <taxon>Oikopleuridae</taxon>
        <taxon>Oikopleura</taxon>
    </lineage>
</organism>
<evidence type="ECO:0000313" key="8">
    <source>
        <dbReference type="EMBL" id="CBY23153.1"/>
    </source>
</evidence>
<dbReference type="FunCoup" id="E4X055">
    <property type="interactions" value="172"/>
</dbReference>
<accession>E4X055</accession>
<dbReference type="GO" id="GO:1902531">
    <property type="term" value="P:regulation of intracellular signal transduction"/>
    <property type="evidence" value="ECO:0007669"/>
    <property type="project" value="UniProtKB-ARBA"/>
</dbReference>
<dbReference type="GO" id="GO:0035591">
    <property type="term" value="F:signaling adaptor activity"/>
    <property type="evidence" value="ECO:0007669"/>
    <property type="project" value="TreeGrafter"/>
</dbReference>
<evidence type="ECO:0008006" key="10">
    <source>
        <dbReference type="Google" id="ProtNLM"/>
    </source>
</evidence>
<dbReference type="Gene3D" id="3.30.505.10">
    <property type="entry name" value="SH2 domain"/>
    <property type="match status" value="1"/>
</dbReference>
<dbReference type="InterPro" id="IPR000980">
    <property type="entry name" value="SH2"/>
</dbReference>
<feature type="domain" description="SH3" evidence="7">
    <location>
        <begin position="198"/>
        <end position="261"/>
    </location>
</feature>
<proteinExistence type="predicted"/>
<feature type="domain" description="SH3" evidence="7">
    <location>
        <begin position="116"/>
        <end position="176"/>
    </location>
</feature>
<dbReference type="SUPFAM" id="SSF50044">
    <property type="entry name" value="SH3-domain"/>
    <property type="match status" value="2"/>
</dbReference>
<dbReference type="Pfam" id="PF07653">
    <property type="entry name" value="SH3_2"/>
    <property type="match status" value="1"/>
</dbReference>
<dbReference type="CDD" id="cd11758">
    <property type="entry name" value="SH3_CRK_N"/>
    <property type="match status" value="1"/>
</dbReference>
<dbReference type="PANTHER" id="PTHR19969:SF5">
    <property type="entry name" value="CRK-LIKE PROTEIN"/>
    <property type="match status" value="1"/>
</dbReference>
<evidence type="ECO:0000256" key="2">
    <source>
        <dbReference type="ARBA" id="ARBA00022999"/>
    </source>
</evidence>
<feature type="region of interest" description="Disordered" evidence="5">
    <location>
        <begin position="173"/>
        <end position="198"/>
    </location>
</feature>
<dbReference type="OrthoDB" id="9204160at2759"/>
<dbReference type="InterPro" id="IPR001452">
    <property type="entry name" value="SH3_domain"/>
</dbReference>
<dbReference type="PROSITE" id="PS50001">
    <property type="entry name" value="SH2"/>
    <property type="match status" value="1"/>
</dbReference>
<dbReference type="InterPro" id="IPR036028">
    <property type="entry name" value="SH3-like_dom_sf"/>
</dbReference>
<dbReference type="PROSITE" id="PS50002">
    <property type="entry name" value="SH3"/>
    <property type="match status" value="2"/>
</dbReference>
<reference evidence="8" key="1">
    <citation type="journal article" date="2010" name="Science">
        <title>Plasticity of animal genome architecture unmasked by rapid evolution of a pelagic tunicate.</title>
        <authorList>
            <person name="Denoeud F."/>
            <person name="Henriet S."/>
            <person name="Mungpakdee S."/>
            <person name="Aury J.M."/>
            <person name="Da Silva C."/>
            <person name="Brinkmann H."/>
            <person name="Mikhaleva J."/>
            <person name="Olsen L.C."/>
            <person name="Jubin C."/>
            <person name="Canestro C."/>
            <person name="Bouquet J.M."/>
            <person name="Danks G."/>
            <person name="Poulain J."/>
            <person name="Campsteijn C."/>
            <person name="Adamski M."/>
            <person name="Cross I."/>
            <person name="Yadetie F."/>
            <person name="Muffato M."/>
            <person name="Louis A."/>
            <person name="Butcher S."/>
            <person name="Tsagkogeorga G."/>
            <person name="Konrad A."/>
            <person name="Singh S."/>
            <person name="Jensen M.F."/>
            <person name="Cong E.H."/>
            <person name="Eikeseth-Otteraa H."/>
            <person name="Noel B."/>
            <person name="Anthouard V."/>
            <person name="Porcel B.M."/>
            <person name="Kachouri-Lafond R."/>
            <person name="Nishino A."/>
            <person name="Ugolini M."/>
            <person name="Chourrout P."/>
            <person name="Nishida H."/>
            <person name="Aasland R."/>
            <person name="Huzurbazar S."/>
            <person name="Westhof E."/>
            <person name="Delsuc F."/>
            <person name="Lehrach H."/>
            <person name="Reinhardt R."/>
            <person name="Weissenbach J."/>
            <person name="Roy S.W."/>
            <person name="Artiguenave F."/>
            <person name="Postlethwait J.H."/>
            <person name="Manak J.R."/>
            <person name="Thompson E.M."/>
            <person name="Jaillon O."/>
            <person name="Du Pasquier L."/>
            <person name="Boudinot P."/>
            <person name="Liberles D.A."/>
            <person name="Volff J.N."/>
            <person name="Philippe H."/>
            <person name="Lenhard B."/>
            <person name="Roest Crollius H."/>
            <person name="Wincker P."/>
            <person name="Chourrout D."/>
        </authorList>
    </citation>
    <scope>NUCLEOTIDE SEQUENCE [LARGE SCALE GENOMIC DNA]</scope>
</reference>
<evidence type="ECO:0000259" key="7">
    <source>
        <dbReference type="PROSITE" id="PS50002"/>
    </source>
</evidence>
<dbReference type="InterPro" id="IPR036860">
    <property type="entry name" value="SH2_dom_sf"/>
</dbReference>
<dbReference type="GO" id="GO:0005737">
    <property type="term" value="C:cytoplasm"/>
    <property type="evidence" value="ECO:0007669"/>
    <property type="project" value="TreeGrafter"/>
</dbReference>
<dbReference type="Pfam" id="PF00018">
    <property type="entry name" value="SH3_1"/>
    <property type="match status" value="1"/>
</dbReference>
<dbReference type="Pfam" id="PF00017">
    <property type="entry name" value="SH2"/>
    <property type="match status" value="1"/>
</dbReference>
<dbReference type="Proteomes" id="UP000001307">
    <property type="component" value="Unassembled WGS sequence"/>
</dbReference>
<evidence type="ECO:0000256" key="4">
    <source>
        <dbReference type="PROSITE-ProRule" id="PRU00192"/>
    </source>
</evidence>
<dbReference type="GO" id="GO:2000145">
    <property type="term" value="P:regulation of cell motility"/>
    <property type="evidence" value="ECO:0007669"/>
    <property type="project" value="UniProtKB-ARBA"/>
</dbReference>
<dbReference type="PANTHER" id="PTHR19969">
    <property type="entry name" value="SH2-SH3 ADAPTOR PROTEIN-RELATED"/>
    <property type="match status" value="1"/>
</dbReference>
<evidence type="ECO:0000313" key="9">
    <source>
        <dbReference type="Proteomes" id="UP000001307"/>
    </source>
</evidence>
<dbReference type="GO" id="GO:0030971">
    <property type="term" value="F:receptor tyrosine kinase binding"/>
    <property type="evidence" value="ECO:0007669"/>
    <property type="project" value="TreeGrafter"/>
</dbReference>
<keyword evidence="2 3" id="KW-0727">SH2 domain</keyword>
<dbReference type="GO" id="GO:0016477">
    <property type="term" value="P:cell migration"/>
    <property type="evidence" value="ECO:0007669"/>
    <property type="project" value="TreeGrafter"/>
</dbReference>
<protein>
    <recommendedName>
        <fullName evidence="10">Crk-like protein</fullName>
    </recommendedName>
</protein>
<dbReference type="InterPro" id="IPR051184">
    <property type="entry name" value="Tyrosine-phos_adapter"/>
</dbReference>
<dbReference type="EMBL" id="FN653020">
    <property type="protein sequence ID" value="CBY23153.1"/>
    <property type="molecule type" value="Genomic_DNA"/>
</dbReference>
<dbReference type="GO" id="GO:0007167">
    <property type="term" value="P:enzyme-linked receptor protein signaling pathway"/>
    <property type="evidence" value="ECO:0007669"/>
    <property type="project" value="TreeGrafter"/>
</dbReference>
<feature type="domain" description="SH2" evidence="6">
    <location>
        <begin position="13"/>
        <end position="101"/>
    </location>
</feature>
<keyword evidence="9" id="KW-1185">Reference proteome</keyword>
<dbReference type="SMART" id="SM00326">
    <property type="entry name" value="SH3"/>
    <property type="match status" value="2"/>
</dbReference>
<evidence type="ECO:0000259" key="6">
    <source>
        <dbReference type="PROSITE" id="PS50001"/>
    </source>
</evidence>
<dbReference type="AlphaFoldDB" id="E4X055"/>
<dbReference type="InterPro" id="IPR035457">
    <property type="entry name" value="CRK_SH3_N"/>
</dbReference>
<dbReference type="PRINTS" id="PR00452">
    <property type="entry name" value="SH3DOMAIN"/>
</dbReference>
<evidence type="ECO:0000256" key="1">
    <source>
        <dbReference type="ARBA" id="ARBA00022443"/>
    </source>
</evidence>
<evidence type="ECO:0000256" key="3">
    <source>
        <dbReference type="PROSITE-ProRule" id="PRU00191"/>
    </source>
</evidence>
<dbReference type="InParanoid" id="E4X055"/>
<dbReference type="SMART" id="SM00252">
    <property type="entry name" value="SH2"/>
    <property type="match status" value="1"/>
</dbReference>
<dbReference type="SUPFAM" id="SSF55550">
    <property type="entry name" value="SH2 domain"/>
    <property type="match status" value="1"/>
</dbReference>
<dbReference type="PRINTS" id="PR00401">
    <property type="entry name" value="SH2DOMAIN"/>
</dbReference>
<name>E4X055_OIKDI</name>
<keyword evidence="1 4" id="KW-0728">SH3 domain</keyword>